<dbReference type="EMBL" id="DXCX01000058">
    <property type="protein sequence ID" value="HIY73485.1"/>
    <property type="molecule type" value="Genomic_DNA"/>
</dbReference>
<organism evidence="1 2">
    <name type="scientific">Candidatus Intestinimonas merdavium</name>
    <dbReference type="NCBI Taxonomy" id="2838622"/>
    <lineage>
        <taxon>Bacteria</taxon>
        <taxon>Bacillati</taxon>
        <taxon>Bacillota</taxon>
        <taxon>Clostridia</taxon>
        <taxon>Eubacteriales</taxon>
        <taxon>Intestinimonas</taxon>
    </lineage>
</organism>
<name>A0A9D2CES5_9FIRM</name>
<evidence type="ECO:0000313" key="1">
    <source>
        <dbReference type="EMBL" id="HIY73485.1"/>
    </source>
</evidence>
<sequence>MAIREDRRPTLASWPRRIYSWNEVPARFRQSLEKWREEGLPPGNVTYIPKVHQYKRGLEYVTAWLGEEVLLLSGGEEGVTAVLIRPGDTARMTYTIQLLKCGVEVLLEGRTEPVSFQYNRTKEDQLFPVLNLLLGNEPDRRPRTSHPADPALDRLQSDSYAMYNDAKLCYRFGEPIRESLWLPGRGYGLQAFRKQKPEYFFAKMDRGMVVLLTDFYARRTVYLPWEGLAGAAVEEAAFPGPGPRRRPALVLKTGVGEPVAVPLLPEQLGAAEAFAARLKP</sequence>
<gene>
    <name evidence="1" type="ORF">H9826_05875</name>
</gene>
<proteinExistence type="predicted"/>
<reference evidence="1" key="2">
    <citation type="submission" date="2021-04" db="EMBL/GenBank/DDBJ databases">
        <authorList>
            <person name="Gilroy R."/>
        </authorList>
    </citation>
    <scope>NUCLEOTIDE SEQUENCE</scope>
    <source>
        <strain evidence="1">CHK33-7979</strain>
    </source>
</reference>
<dbReference type="Proteomes" id="UP000886824">
    <property type="component" value="Unassembled WGS sequence"/>
</dbReference>
<dbReference type="AlphaFoldDB" id="A0A9D2CES5"/>
<reference evidence="1" key="1">
    <citation type="journal article" date="2021" name="PeerJ">
        <title>Extensive microbial diversity within the chicken gut microbiome revealed by metagenomics and culture.</title>
        <authorList>
            <person name="Gilroy R."/>
            <person name="Ravi A."/>
            <person name="Getino M."/>
            <person name="Pursley I."/>
            <person name="Horton D.L."/>
            <person name="Alikhan N.F."/>
            <person name="Baker D."/>
            <person name="Gharbi K."/>
            <person name="Hall N."/>
            <person name="Watson M."/>
            <person name="Adriaenssens E.M."/>
            <person name="Foster-Nyarko E."/>
            <person name="Jarju S."/>
            <person name="Secka A."/>
            <person name="Antonio M."/>
            <person name="Oren A."/>
            <person name="Chaudhuri R.R."/>
            <person name="La Ragione R."/>
            <person name="Hildebrand F."/>
            <person name="Pallen M.J."/>
        </authorList>
    </citation>
    <scope>NUCLEOTIDE SEQUENCE</scope>
    <source>
        <strain evidence="1">CHK33-7979</strain>
    </source>
</reference>
<protein>
    <submittedName>
        <fullName evidence="1">Uncharacterized protein</fullName>
    </submittedName>
</protein>
<evidence type="ECO:0000313" key="2">
    <source>
        <dbReference type="Proteomes" id="UP000886824"/>
    </source>
</evidence>
<accession>A0A9D2CES5</accession>
<comment type="caution">
    <text evidence="1">The sequence shown here is derived from an EMBL/GenBank/DDBJ whole genome shotgun (WGS) entry which is preliminary data.</text>
</comment>